<dbReference type="InterPro" id="IPR036945">
    <property type="entry name" value="DAGK_sf"/>
</dbReference>
<evidence type="ECO:0000256" key="1">
    <source>
        <dbReference type="ARBA" id="ARBA00004651"/>
    </source>
</evidence>
<evidence type="ECO:0000256" key="11">
    <source>
        <dbReference type="ARBA" id="ARBA00023098"/>
    </source>
</evidence>
<gene>
    <name evidence="16" type="ORF">AAA083_06485</name>
</gene>
<keyword evidence="6 15" id="KW-0812">Transmembrane</keyword>
<dbReference type="CDD" id="cd14265">
    <property type="entry name" value="UDPK_IM_like"/>
    <property type="match status" value="1"/>
</dbReference>
<comment type="similarity">
    <text evidence="2">Belongs to the bacterial diacylglycerol kinase family.</text>
</comment>
<evidence type="ECO:0000256" key="8">
    <source>
        <dbReference type="ARBA" id="ARBA00022777"/>
    </source>
</evidence>
<dbReference type="Gene3D" id="1.10.287.3610">
    <property type="match status" value="1"/>
</dbReference>
<organism evidence="16 17">
    <name type="scientific">Raoultibacter massiliensis</name>
    <dbReference type="NCBI Taxonomy" id="1852371"/>
    <lineage>
        <taxon>Bacteria</taxon>
        <taxon>Bacillati</taxon>
        <taxon>Actinomycetota</taxon>
        <taxon>Coriobacteriia</taxon>
        <taxon>Eggerthellales</taxon>
        <taxon>Eggerthellaceae</taxon>
        <taxon>Raoultibacter</taxon>
    </lineage>
</organism>
<dbReference type="Proteomes" id="UP001487305">
    <property type="component" value="Unassembled WGS sequence"/>
</dbReference>
<proteinExistence type="inferred from homology"/>
<dbReference type="PANTHER" id="PTHR34299">
    <property type="entry name" value="DIACYLGLYCEROL KINASE"/>
    <property type="match status" value="1"/>
</dbReference>
<sequence length="136" mass="14341">MRNRFVRNAKDKRQGERFSLANAFACATCGIAHAFKTQRNMKIHLAVALLALVFGIVLQIEAWGWAAIALAIGLVFAFECMNTALEAVVDLVSPEYSELAKHAKDCAAGAVLVCALGAVAVAAVVYVPPALALAGL</sequence>
<keyword evidence="10 15" id="KW-1133">Transmembrane helix</keyword>
<keyword evidence="13" id="KW-0594">Phospholipid biosynthesis</keyword>
<dbReference type="Pfam" id="PF01219">
    <property type="entry name" value="DAGK_prokar"/>
    <property type="match status" value="1"/>
</dbReference>
<keyword evidence="8 16" id="KW-0418">Kinase</keyword>
<keyword evidence="14" id="KW-1208">Phospholipid metabolism</keyword>
<dbReference type="PANTHER" id="PTHR34299:SF1">
    <property type="entry name" value="DIACYLGLYCEROL KINASE"/>
    <property type="match status" value="1"/>
</dbReference>
<dbReference type="EC" id="2.7.1.-" evidence="16"/>
<evidence type="ECO:0000313" key="16">
    <source>
        <dbReference type="EMBL" id="MEQ3362618.1"/>
    </source>
</evidence>
<keyword evidence="9" id="KW-0067">ATP-binding</keyword>
<dbReference type="RefSeq" id="WP_102374631.1">
    <property type="nucleotide sequence ID" value="NZ_JBBNOP010000004.1"/>
</dbReference>
<evidence type="ECO:0000256" key="10">
    <source>
        <dbReference type="ARBA" id="ARBA00022989"/>
    </source>
</evidence>
<reference evidence="16 17" key="1">
    <citation type="submission" date="2024-04" db="EMBL/GenBank/DDBJ databases">
        <title>Human intestinal bacterial collection.</title>
        <authorList>
            <person name="Pauvert C."/>
            <person name="Hitch T.C.A."/>
            <person name="Clavel T."/>
        </authorList>
    </citation>
    <scope>NUCLEOTIDE SEQUENCE [LARGE SCALE GENOMIC DNA]</scope>
    <source>
        <strain evidence="16 17">CLA-KB-H42</strain>
    </source>
</reference>
<evidence type="ECO:0000256" key="12">
    <source>
        <dbReference type="ARBA" id="ARBA00023136"/>
    </source>
</evidence>
<evidence type="ECO:0000256" key="3">
    <source>
        <dbReference type="ARBA" id="ARBA00022475"/>
    </source>
</evidence>
<comment type="subcellular location">
    <subcellularLocation>
        <location evidence="1">Cell membrane</location>
        <topology evidence="1">Multi-pass membrane protein</topology>
    </subcellularLocation>
</comment>
<feature type="transmembrane region" description="Helical" evidence="15">
    <location>
        <begin position="106"/>
        <end position="127"/>
    </location>
</feature>
<evidence type="ECO:0000256" key="4">
    <source>
        <dbReference type="ARBA" id="ARBA00022516"/>
    </source>
</evidence>
<dbReference type="EMBL" id="JBBNOP010000004">
    <property type="protein sequence ID" value="MEQ3362618.1"/>
    <property type="molecule type" value="Genomic_DNA"/>
</dbReference>
<keyword evidence="11" id="KW-0443">Lipid metabolism</keyword>
<evidence type="ECO:0000256" key="5">
    <source>
        <dbReference type="ARBA" id="ARBA00022679"/>
    </source>
</evidence>
<dbReference type="InterPro" id="IPR033717">
    <property type="entry name" value="UDPK"/>
</dbReference>
<name>A0ABV1JC05_9ACTN</name>
<comment type="caution">
    <text evidence="16">The sequence shown here is derived from an EMBL/GenBank/DDBJ whole genome shotgun (WGS) entry which is preliminary data.</text>
</comment>
<evidence type="ECO:0000256" key="2">
    <source>
        <dbReference type="ARBA" id="ARBA00005967"/>
    </source>
</evidence>
<feature type="transmembrane region" description="Helical" evidence="15">
    <location>
        <begin position="66"/>
        <end position="85"/>
    </location>
</feature>
<dbReference type="GO" id="GO:0016301">
    <property type="term" value="F:kinase activity"/>
    <property type="evidence" value="ECO:0007669"/>
    <property type="project" value="UniProtKB-KW"/>
</dbReference>
<evidence type="ECO:0000256" key="13">
    <source>
        <dbReference type="ARBA" id="ARBA00023209"/>
    </source>
</evidence>
<evidence type="ECO:0000256" key="9">
    <source>
        <dbReference type="ARBA" id="ARBA00022840"/>
    </source>
</evidence>
<protein>
    <submittedName>
        <fullName evidence="16">Diacylglycerol kinase family protein</fullName>
        <ecNumber evidence="16">2.7.1.-</ecNumber>
    </submittedName>
</protein>
<dbReference type="InterPro" id="IPR000829">
    <property type="entry name" value="DAGK"/>
</dbReference>
<evidence type="ECO:0000256" key="6">
    <source>
        <dbReference type="ARBA" id="ARBA00022692"/>
    </source>
</evidence>
<feature type="transmembrane region" description="Helical" evidence="15">
    <location>
        <begin position="43"/>
        <end position="60"/>
    </location>
</feature>
<keyword evidence="5 16" id="KW-0808">Transferase</keyword>
<keyword evidence="3" id="KW-1003">Cell membrane</keyword>
<accession>A0ABV1JC05</accession>
<evidence type="ECO:0000256" key="14">
    <source>
        <dbReference type="ARBA" id="ARBA00023264"/>
    </source>
</evidence>
<keyword evidence="7" id="KW-0547">Nucleotide-binding</keyword>
<keyword evidence="12 15" id="KW-0472">Membrane</keyword>
<keyword evidence="4" id="KW-0444">Lipid biosynthesis</keyword>
<evidence type="ECO:0000313" key="17">
    <source>
        <dbReference type="Proteomes" id="UP001487305"/>
    </source>
</evidence>
<keyword evidence="17" id="KW-1185">Reference proteome</keyword>
<evidence type="ECO:0000256" key="7">
    <source>
        <dbReference type="ARBA" id="ARBA00022741"/>
    </source>
</evidence>
<evidence type="ECO:0000256" key="15">
    <source>
        <dbReference type="SAM" id="Phobius"/>
    </source>
</evidence>
<dbReference type="PROSITE" id="PS01069">
    <property type="entry name" value="DAGK_PROKAR"/>
    <property type="match status" value="1"/>
</dbReference>